<keyword evidence="1" id="KW-0812">Transmembrane</keyword>
<proteinExistence type="predicted"/>
<protein>
    <submittedName>
        <fullName evidence="2">Uncharacterized protein</fullName>
    </submittedName>
</protein>
<dbReference type="EMBL" id="GBXM01059615">
    <property type="protein sequence ID" value="JAH48962.1"/>
    <property type="molecule type" value="Transcribed_RNA"/>
</dbReference>
<feature type="transmembrane region" description="Helical" evidence="1">
    <location>
        <begin position="6"/>
        <end position="30"/>
    </location>
</feature>
<reference evidence="2" key="1">
    <citation type="submission" date="2014-11" db="EMBL/GenBank/DDBJ databases">
        <authorList>
            <person name="Amaro Gonzalez C."/>
        </authorList>
    </citation>
    <scope>NUCLEOTIDE SEQUENCE</scope>
</reference>
<organism evidence="2">
    <name type="scientific">Anguilla anguilla</name>
    <name type="common">European freshwater eel</name>
    <name type="synonym">Muraena anguilla</name>
    <dbReference type="NCBI Taxonomy" id="7936"/>
    <lineage>
        <taxon>Eukaryota</taxon>
        <taxon>Metazoa</taxon>
        <taxon>Chordata</taxon>
        <taxon>Craniata</taxon>
        <taxon>Vertebrata</taxon>
        <taxon>Euteleostomi</taxon>
        <taxon>Actinopterygii</taxon>
        <taxon>Neopterygii</taxon>
        <taxon>Teleostei</taxon>
        <taxon>Anguilliformes</taxon>
        <taxon>Anguillidae</taxon>
        <taxon>Anguilla</taxon>
    </lineage>
</organism>
<keyword evidence="1" id="KW-1133">Transmembrane helix</keyword>
<evidence type="ECO:0000256" key="1">
    <source>
        <dbReference type="SAM" id="Phobius"/>
    </source>
</evidence>
<sequence length="32" mass="3761">MSSFSILYISSLMFVLLQNHFFVISFLLMFSP</sequence>
<name>A0A0E9T6C8_ANGAN</name>
<reference evidence="2" key="2">
    <citation type="journal article" date="2015" name="Fish Shellfish Immunol.">
        <title>Early steps in the European eel (Anguilla anguilla)-Vibrio vulnificus interaction in the gills: Role of the RtxA13 toxin.</title>
        <authorList>
            <person name="Callol A."/>
            <person name="Pajuelo D."/>
            <person name="Ebbesson L."/>
            <person name="Teles M."/>
            <person name="MacKenzie S."/>
            <person name="Amaro C."/>
        </authorList>
    </citation>
    <scope>NUCLEOTIDE SEQUENCE</scope>
</reference>
<accession>A0A0E9T6C8</accession>
<keyword evidence="1" id="KW-0472">Membrane</keyword>
<dbReference type="AlphaFoldDB" id="A0A0E9T6C8"/>
<evidence type="ECO:0000313" key="2">
    <source>
        <dbReference type="EMBL" id="JAH48962.1"/>
    </source>
</evidence>